<evidence type="ECO:0000313" key="3">
    <source>
        <dbReference type="Proteomes" id="UP000281028"/>
    </source>
</evidence>
<organism evidence="2 3">
    <name type="scientific">Chitinophaga solisilvae</name>
    <dbReference type="NCBI Taxonomy" id="1233460"/>
    <lineage>
        <taxon>Bacteria</taxon>
        <taxon>Pseudomonadati</taxon>
        <taxon>Bacteroidota</taxon>
        <taxon>Chitinophagia</taxon>
        <taxon>Chitinophagales</taxon>
        <taxon>Chitinophagaceae</taxon>
        <taxon>Chitinophaga</taxon>
    </lineage>
</organism>
<evidence type="ECO:0000256" key="1">
    <source>
        <dbReference type="ARBA" id="ARBA00023125"/>
    </source>
</evidence>
<reference evidence="2" key="1">
    <citation type="submission" date="2020-05" db="EMBL/GenBank/DDBJ databases">
        <title>Chitinophaga laudate sp. nov., isolated from a tropical peat swamp.</title>
        <authorList>
            <person name="Goh C.B.S."/>
            <person name="Lee M.S."/>
            <person name="Parimannan S."/>
            <person name="Pasbakhsh P."/>
            <person name="Yule C.M."/>
            <person name="Rajandas H."/>
            <person name="Loke S."/>
            <person name="Croft L."/>
            <person name="Tan J.B.L."/>
        </authorList>
    </citation>
    <scope>NUCLEOTIDE SEQUENCE</scope>
    <source>
        <strain evidence="2">Mgbs1</strain>
    </source>
</reference>
<dbReference type="SMART" id="SM00342">
    <property type="entry name" value="HTH_ARAC"/>
    <property type="match status" value="1"/>
</dbReference>
<protein>
    <submittedName>
        <fullName evidence="2">Helix-turn-helix transcriptional regulator</fullName>
    </submittedName>
</protein>
<dbReference type="InterPro" id="IPR018060">
    <property type="entry name" value="HTH_AraC"/>
</dbReference>
<dbReference type="GO" id="GO:0043565">
    <property type="term" value="F:sequence-specific DNA binding"/>
    <property type="evidence" value="ECO:0007669"/>
    <property type="project" value="InterPro"/>
</dbReference>
<comment type="caution">
    <text evidence="2">The sequence shown here is derived from an EMBL/GenBank/DDBJ whole genome shotgun (WGS) entry which is preliminary data.</text>
</comment>
<dbReference type="Proteomes" id="UP000281028">
    <property type="component" value="Unassembled WGS sequence"/>
</dbReference>
<dbReference type="AlphaFoldDB" id="A0A3S1AZW9"/>
<evidence type="ECO:0000313" key="2">
    <source>
        <dbReference type="EMBL" id="NSL86755.1"/>
    </source>
</evidence>
<dbReference type="OrthoDB" id="636811at2"/>
<dbReference type="PANTHER" id="PTHR43280:SF10">
    <property type="entry name" value="REGULATORY PROTEIN POCR"/>
    <property type="match status" value="1"/>
</dbReference>
<name>A0A3S1AZW9_9BACT</name>
<dbReference type="PROSITE" id="PS01124">
    <property type="entry name" value="HTH_ARAC_FAMILY_2"/>
    <property type="match status" value="1"/>
</dbReference>
<keyword evidence="1" id="KW-0238">DNA-binding</keyword>
<sequence>MKPTSKILYIERENQHSAQHHEIPAVYHDQLIPYARYYYYEDEDGAILDQHIRTSEFSIWVHNISMRPGIELRPVAQHPVIALHAAEQTTSTAPLQEVGISSMITTSHTTLPAANSTLRLHINIAPATVPHLANEFPAMKALADIPVSAIPGPLHKGPFLLNTTSRRIRNRILNGKYIGDTAYNFFRRNAADFFGNYSRRLAAPAPIMMNQLQHTLLQDIFSYIVQNLHLSHTYQEIQQQFNVEKALLLRPFEQEFHVTLPELVLQEKMALAFELLSTRSVTISGVMEKTGFHSHTAFMHTFEHYYKCGALQVMDAQ</sequence>
<dbReference type="PANTHER" id="PTHR43280">
    <property type="entry name" value="ARAC-FAMILY TRANSCRIPTIONAL REGULATOR"/>
    <property type="match status" value="1"/>
</dbReference>
<keyword evidence="3" id="KW-1185">Reference proteome</keyword>
<gene>
    <name evidence="2" type="ORF">ECE50_007935</name>
</gene>
<proteinExistence type="predicted"/>
<accession>A0A3S1AZW9</accession>
<dbReference type="Gene3D" id="1.10.10.60">
    <property type="entry name" value="Homeodomain-like"/>
    <property type="match status" value="1"/>
</dbReference>
<dbReference type="EMBL" id="RIAR02000001">
    <property type="protein sequence ID" value="NSL86755.1"/>
    <property type="molecule type" value="Genomic_DNA"/>
</dbReference>
<dbReference type="GO" id="GO:0003700">
    <property type="term" value="F:DNA-binding transcription factor activity"/>
    <property type="evidence" value="ECO:0007669"/>
    <property type="project" value="InterPro"/>
</dbReference>